<keyword evidence="1" id="KW-1133">Transmembrane helix</keyword>
<dbReference type="EMBL" id="RRYP01014528">
    <property type="protein sequence ID" value="TNV75929.1"/>
    <property type="molecule type" value="Genomic_DNA"/>
</dbReference>
<accession>A0A8J8NJM9</accession>
<feature type="transmembrane region" description="Helical" evidence="1">
    <location>
        <begin position="202"/>
        <end position="221"/>
    </location>
</feature>
<comment type="caution">
    <text evidence="2">The sequence shown here is derived from an EMBL/GenBank/DDBJ whole genome shotgun (WGS) entry which is preliminary data.</text>
</comment>
<reference evidence="2" key="1">
    <citation type="submission" date="2019-06" db="EMBL/GenBank/DDBJ databases">
        <authorList>
            <person name="Zheng W."/>
        </authorList>
    </citation>
    <scope>NUCLEOTIDE SEQUENCE</scope>
    <source>
        <strain evidence="2">QDHG01</strain>
    </source>
</reference>
<organism evidence="2 3">
    <name type="scientific">Halteria grandinella</name>
    <dbReference type="NCBI Taxonomy" id="5974"/>
    <lineage>
        <taxon>Eukaryota</taxon>
        <taxon>Sar</taxon>
        <taxon>Alveolata</taxon>
        <taxon>Ciliophora</taxon>
        <taxon>Intramacronucleata</taxon>
        <taxon>Spirotrichea</taxon>
        <taxon>Stichotrichia</taxon>
        <taxon>Sporadotrichida</taxon>
        <taxon>Halteriidae</taxon>
        <taxon>Halteria</taxon>
    </lineage>
</organism>
<keyword evidence="1" id="KW-0472">Membrane</keyword>
<keyword evidence="1" id="KW-0812">Transmembrane</keyword>
<feature type="transmembrane region" description="Helical" evidence="1">
    <location>
        <begin position="162"/>
        <end position="182"/>
    </location>
</feature>
<dbReference type="Proteomes" id="UP000785679">
    <property type="component" value="Unassembled WGS sequence"/>
</dbReference>
<dbReference type="AlphaFoldDB" id="A0A8J8NJM9"/>
<evidence type="ECO:0000313" key="3">
    <source>
        <dbReference type="Proteomes" id="UP000785679"/>
    </source>
</evidence>
<name>A0A8J8NJM9_HALGN</name>
<evidence type="ECO:0000256" key="1">
    <source>
        <dbReference type="SAM" id="Phobius"/>
    </source>
</evidence>
<keyword evidence="3" id="KW-1185">Reference proteome</keyword>
<gene>
    <name evidence="2" type="ORF">FGO68_gene3065</name>
</gene>
<sequence length="232" mass="26565">MISELSPFFEASRPQYISLKTLQKIRLLGIILLLTQFLINVANVPLSNQLFMISHQGNWAALISLSISYAKAADLALIAGIKYDQANLILVELLLLYQPELTIYYWTVQHSYIVEKIQELVEPSLQTPVFIAQVCLHTLPCIFACADIIFTQCRFKVGHWRIILLYIMCYTGIYITGCEIRGKWIYPFLPWPEKKFYPHMGLAWLTSVFGYILLANAVNILKKSKISEAKSL</sequence>
<feature type="transmembrane region" description="Helical" evidence="1">
    <location>
        <begin position="88"/>
        <end position="107"/>
    </location>
</feature>
<feature type="transmembrane region" description="Helical" evidence="1">
    <location>
        <begin position="59"/>
        <end position="81"/>
    </location>
</feature>
<feature type="transmembrane region" description="Helical" evidence="1">
    <location>
        <begin position="127"/>
        <end position="150"/>
    </location>
</feature>
<feature type="transmembrane region" description="Helical" evidence="1">
    <location>
        <begin position="27"/>
        <end position="47"/>
    </location>
</feature>
<evidence type="ECO:0000313" key="2">
    <source>
        <dbReference type="EMBL" id="TNV75929.1"/>
    </source>
</evidence>
<protein>
    <submittedName>
        <fullName evidence="2">Uncharacterized protein</fullName>
    </submittedName>
</protein>
<proteinExistence type="predicted"/>